<proteinExistence type="predicted"/>
<dbReference type="RefSeq" id="WP_179664645.1">
    <property type="nucleotide sequence ID" value="NZ_JACCBG010000001.1"/>
</dbReference>
<organism evidence="1 2">
    <name type="scientific">Nocardioides panaciterrulae</name>
    <dbReference type="NCBI Taxonomy" id="661492"/>
    <lineage>
        <taxon>Bacteria</taxon>
        <taxon>Bacillati</taxon>
        <taxon>Actinomycetota</taxon>
        <taxon>Actinomycetes</taxon>
        <taxon>Propionibacteriales</taxon>
        <taxon>Nocardioidaceae</taxon>
        <taxon>Nocardioides</taxon>
    </lineage>
</organism>
<evidence type="ECO:0000313" key="1">
    <source>
        <dbReference type="EMBL" id="NYD43087.1"/>
    </source>
</evidence>
<reference evidence="1 2" key="1">
    <citation type="submission" date="2020-07" db="EMBL/GenBank/DDBJ databases">
        <title>Sequencing the genomes of 1000 actinobacteria strains.</title>
        <authorList>
            <person name="Klenk H.-P."/>
        </authorList>
    </citation>
    <scope>NUCLEOTIDE SEQUENCE [LARGE SCALE GENOMIC DNA]</scope>
    <source>
        <strain evidence="1 2">DSM 21350</strain>
    </source>
</reference>
<dbReference type="EMBL" id="JACCBG010000001">
    <property type="protein sequence ID" value="NYD43087.1"/>
    <property type="molecule type" value="Genomic_DNA"/>
</dbReference>
<comment type="caution">
    <text evidence="1">The sequence shown here is derived from an EMBL/GenBank/DDBJ whole genome shotgun (WGS) entry which is preliminary data.</text>
</comment>
<evidence type="ECO:0000313" key="2">
    <source>
        <dbReference type="Proteomes" id="UP000535511"/>
    </source>
</evidence>
<sequence>MRRRTDVWQYLEIELEDAGDQSWWAGLMAPVATGSDNAYLRFVGRVWAPDGRPTRQVVHGETFPRFVDPDELDPEDAFTPGWERALEHLRRWLEADGWVPAGRGAETWAYRYVRPVVRAQRLPRGA</sequence>
<dbReference type="Proteomes" id="UP000535511">
    <property type="component" value="Unassembled WGS sequence"/>
</dbReference>
<name>A0A7Y9JBR9_9ACTN</name>
<gene>
    <name evidence="1" type="ORF">BJZ21_003170</name>
</gene>
<accession>A0A7Y9JBR9</accession>
<protein>
    <submittedName>
        <fullName evidence="1">Uncharacterized protein</fullName>
    </submittedName>
</protein>
<dbReference type="AlphaFoldDB" id="A0A7Y9JBR9"/>
<keyword evidence="2" id="KW-1185">Reference proteome</keyword>